<dbReference type="InterPro" id="IPR003156">
    <property type="entry name" value="DHHA1_dom"/>
</dbReference>
<dbReference type="InterPro" id="IPR004610">
    <property type="entry name" value="RecJ"/>
</dbReference>
<dbReference type="Gene3D" id="3.10.310.30">
    <property type="match status" value="1"/>
</dbReference>
<accession>A0A2T5MIV7</accession>
<dbReference type="EMBL" id="QANS01000002">
    <property type="protein sequence ID" value="PTU32517.1"/>
    <property type="molecule type" value="Genomic_DNA"/>
</dbReference>
<dbReference type="GO" id="GO:0008409">
    <property type="term" value="F:5'-3' exonuclease activity"/>
    <property type="evidence" value="ECO:0007669"/>
    <property type="project" value="InterPro"/>
</dbReference>
<keyword evidence="11" id="KW-1185">Reference proteome</keyword>
<organism evidence="10 11">
    <name type="scientific">Stenotrophobium rhamnosiphilum</name>
    <dbReference type="NCBI Taxonomy" id="2029166"/>
    <lineage>
        <taxon>Bacteria</taxon>
        <taxon>Pseudomonadati</taxon>
        <taxon>Pseudomonadota</taxon>
        <taxon>Gammaproteobacteria</taxon>
        <taxon>Nevskiales</taxon>
        <taxon>Nevskiaceae</taxon>
        <taxon>Stenotrophobium</taxon>
    </lineage>
</organism>
<comment type="similarity">
    <text evidence="1">Belongs to the RecJ family.</text>
</comment>
<dbReference type="FunFam" id="3.90.1640.30:FF:000001">
    <property type="entry name" value="Single-stranded-DNA-specific exonuclease RecJ"/>
    <property type="match status" value="1"/>
</dbReference>
<evidence type="ECO:0000259" key="9">
    <source>
        <dbReference type="Pfam" id="PF17768"/>
    </source>
</evidence>
<dbReference type="InterPro" id="IPR001667">
    <property type="entry name" value="DDH_dom"/>
</dbReference>
<dbReference type="GO" id="GO:0006281">
    <property type="term" value="P:DNA repair"/>
    <property type="evidence" value="ECO:0007669"/>
    <property type="project" value="InterPro"/>
</dbReference>
<protein>
    <recommendedName>
        <fullName evidence="2">Single-stranded-DNA-specific exonuclease RecJ</fullName>
    </recommendedName>
</protein>
<evidence type="ECO:0000256" key="3">
    <source>
        <dbReference type="ARBA" id="ARBA00022722"/>
    </source>
</evidence>
<sequence length="561" mass="60456">MRQRAIGDINALPATLHPVLRRVYAARGVVESDLPLELKNLVPPSLLKGIDAACALLEDALRRQRKIVIAGDYDADGATSTALAMLALRAMGAKSVGYVVPDRFLMGYGLSPALADLAAEQGAELLVTVDNGIASVSGVARAKALGMDVLITDHHLPGPELPAADAIVNPNQPGCTFPSKHLAGVGVMFYVLLALRACLRESGWFADRPELNLADYLDLVALGTVADVVRLDHNNRILVQQGVARIRAGRARQGMLALLEAAGRAPAQISATDLGFVIGPRINAAGRLEDMRIGIECLMCEDGAAAEESARTLDKLNRSRREIETQMKDEALQIVAEEGSNVGVCLFDADWHEGVVGLVASRVKEKLHRPAIAFARAKEGGLLKGSGRSIPGLHIRDAIAAVDARFPGMIERFGGHAMAAGLTLPEQHYETFSAAFDAICSAWLAPAQLEQVIETDGELTPKELHIETAQVLERAGPWGQGFPEPRFEGVFEIEEARLVGATQTHVKYKVRVNGVSLAAMDFGGVERMQRRGLVQLVYRLTINRWQGRESIDLQIEDLRAA</sequence>
<keyword evidence="3" id="KW-0540">Nuclease</keyword>
<evidence type="ECO:0000313" key="10">
    <source>
        <dbReference type="EMBL" id="PTU32517.1"/>
    </source>
</evidence>
<dbReference type="Pfam" id="PF02272">
    <property type="entry name" value="DHHA1"/>
    <property type="match status" value="1"/>
</dbReference>
<dbReference type="InterPro" id="IPR051673">
    <property type="entry name" value="SSDNA_exonuclease_RecJ"/>
</dbReference>
<feature type="domain" description="DDH" evidence="7">
    <location>
        <begin position="66"/>
        <end position="224"/>
    </location>
</feature>
<evidence type="ECO:0000256" key="6">
    <source>
        <dbReference type="SAM" id="Coils"/>
    </source>
</evidence>
<evidence type="ECO:0000259" key="7">
    <source>
        <dbReference type="Pfam" id="PF01368"/>
    </source>
</evidence>
<dbReference type="GO" id="GO:0006310">
    <property type="term" value="P:DNA recombination"/>
    <property type="evidence" value="ECO:0007669"/>
    <property type="project" value="InterPro"/>
</dbReference>
<dbReference type="Pfam" id="PF17768">
    <property type="entry name" value="RecJ_OB"/>
    <property type="match status" value="1"/>
</dbReference>
<evidence type="ECO:0000256" key="5">
    <source>
        <dbReference type="ARBA" id="ARBA00022839"/>
    </source>
</evidence>
<dbReference type="InterPro" id="IPR038763">
    <property type="entry name" value="DHH_sf"/>
</dbReference>
<keyword evidence="6" id="KW-0175">Coiled coil</keyword>
<name>A0A2T5MIV7_9GAMM</name>
<dbReference type="Proteomes" id="UP000244248">
    <property type="component" value="Unassembled WGS sequence"/>
</dbReference>
<evidence type="ECO:0000313" key="11">
    <source>
        <dbReference type="Proteomes" id="UP000244248"/>
    </source>
</evidence>
<proteinExistence type="inferred from homology"/>
<evidence type="ECO:0000259" key="8">
    <source>
        <dbReference type="Pfam" id="PF02272"/>
    </source>
</evidence>
<dbReference type="GO" id="GO:0003676">
    <property type="term" value="F:nucleic acid binding"/>
    <property type="evidence" value="ECO:0007669"/>
    <property type="project" value="InterPro"/>
</dbReference>
<dbReference type="Pfam" id="PF01368">
    <property type="entry name" value="DHH"/>
    <property type="match status" value="1"/>
</dbReference>
<evidence type="ECO:0000256" key="4">
    <source>
        <dbReference type="ARBA" id="ARBA00022801"/>
    </source>
</evidence>
<keyword evidence="4" id="KW-0378">Hydrolase</keyword>
<dbReference type="SUPFAM" id="SSF64182">
    <property type="entry name" value="DHH phosphoesterases"/>
    <property type="match status" value="1"/>
</dbReference>
<dbReference type="OrthoDB" id="9809852at2"/>
<keyword evidence="5 10" id="KW-0269">Exonuclease</keyword>
<dbReference type="NCBIfam" id="TIGR00644">
    <property type="entry name" value="recJ"/>
    <property type="match status" value="1"/>
</dbReference>
<gene>
    <name evidence="10" type="primary">recJ</name>
    <name evidence="10" type="ORF">CJD38_05600</name>
</gene>
<dbReference type="PANTHER" id="PTHR30255">
    <property type="entry name" value="SINGLE-STRANDED-DNA-SPECIFIC EXONUCLEASE RECJ"/>
    <property type="match status" value="1"/>
</dbReference>
<evidence type="ECO:0000256" key="2">
    <source>
        <dbReference type="ARBA" id="ARBA00019841"/>
    </source>
</evidence>
<feature type="coiled-coil region" evidence="6">
    <location>
        <begin position="306"/>
        <end position="333"/>
    </location>
</feature>
<feature type="domain" description="RecJ OB" evidence="9">
    <location>
        <begin position="455"/>
        <end position="557"/>
    </location>
</feature>
<dbReference type="AlphaFoldDB" id="A0A2T5MIV7"/>
<dbReference type="InterPro" id="IPR041122">
    <property type="entry name" value="RecJ_OB"/>
</dbReference>
<dbReference type="Gene3D" id="3.90.1640.30">
    <property type="match status" value="1"/>
</dbReference>
<feature type="domain" description="DHHA1" evidence="8">
    <location>
        <begin position="344"/>
        <end position="441"/>
    </location>
</feature>
<dbReference type="PANTHER" id="PTHR30255:SF2">
    <property type="entry name" value="SINGLE-STRANDED-DNA-SPECIFIC EXONUCLEASE RECJ"/>
    <property type="match status" value="1"/>
</dbReference>
<comment type="caution">
    <text evidence="10">The sequence shown here is derived from an EMBL/GenBank/DDBJ whole genome shotgun (WGS) entry which is preliminary data.</text>
</comment>
<evidence type="ECO:0000256" key="1">
    <source>
        <dbReference type="ARBA" id="ARBA00005915"/>
    </source>
</evidence>
<reference evidence="10 11" key="1">
    <citation type="submission" date="2018-04" db="EMBL/GenBank/DDBJ databases">
        <title>Novel species isolated from glacier.</title>
        <authorList>
            <person name="Liu Q."/>
            <person name="Xin Y.-H."/>
        </authorList>
    </citation>
    <scope>NUCLEOTIDE SEQUENCE [LARGE SCALE GENOMIC DNA]</scope>
    <source>
        <strain evidence="10 11">GT1R17</strain>
    </source>
</reference>